<evidence type="ECO:0000256" key="1">
    <source>
        <dbReference type="ARBA" id="ARBA00022603"/>
    </source>
</evidence>
<comment type="caution">
    <text evidence="4">The sequence shown here is derived from an EMBL/GenBank/DDBJ whole genome shotgun (WGS) entry which is preliminary data.</text>
</comment>
<dbReference type="InterPro" id="IPR051259">
    <property type="entry name" value="rRNA_Methyltransferase"/>
</dbReference>
<dbReference type="GO" id="GO:0003723">
    <property type="term" value="F:RNA binding"/>
    <property type="evidence" value="ECO:0007669"/>
    <property type="project" value="InterPro"/>
</dbReference>
<dbReference type="Proteomes" id="UP000178372">
    <property type="component" value="Unassembled WGS sequence"/>
</dbReference>
<dbReference type="PANTHER" id="PTHR43191:SF7">
    <property type="entry name" value="OBP33PEP LIKE PROTEIN"/>
    <property type="match status" value="1"/>
</dbReference>
<dbReference type="GO" id="GO:0006396">
    <property type="term" value="P:RNA processing"/>
    <property type="evidence" value="ECO:0007669"/>
    <property type="project" value="InterPro"/>
</dbReference>
<dbReference type="Gene3D" id="3.40.1280.10">
    <property type="match status" value="1"/>
</dbReference>
<sequence length="183" mass="20541">MKLNAKQLRDLEHENDVILKKRFPVYLVLDNVYDTYNIGGLFRLADALAIEKLYICGESEIPPNTKIKRASIGTYKVVPWEYKETAIEAIGEVKNSLLQAKTNITPKIIGIEQTKHSTPYQDFRYSLPAAFVVGNETTGCRQEAIDACDAIVEIPMHGINLSLNVIISAGVVMYHAYNQLKLL</sequence>
<reference evidence="4 5" key="1">
    <citation type="journal article" date="2016" name="Nat. Commun.">
        <title>Thousands of microbial genomes shed light on interconnected biogeochemical processes in an aquifer system.</title>
        <authorList>
            <person name="Anantharaman K."/>
            <person name="Brown C.T."/>
            <person name="Hug L.A."/>
            <person name="Sharon I."/>
            <person name="Castelle C.J."/>
            <person name="Probst A.J."/>
            <person name="Thomas B.C."/>
            <person name="Singh A."/>
            <person name="Wilkins M.J."/>
            <person name="Karaoz U."/>
            <person name="Brodie E.L."/>
            <person name="Williams K.H."/>
            <person name="Hubbard S.S."/>
            <person name="Banfield J.F."/>
        </authorList>
    </citation>
    <scope>NUCLEOTIDE SEQUENCE [LARGE SCALE GENOMIC DNA]</scope>
</reference>
<proteinExistence type="predicted"/>
<evidence type="ECO:0000259" key="3">
    <source>
        <dbReference type="Pfam" id="PF00588"/>
    </source>
</evidence>
<name>A0A1F7GBZ0_9BACT</name>
<keyword evidence="2" id="KW-0808">Transferase</keyword>
<dbReference type="SUPFAM" id="SSF75217">
    <property type="entry name" value="alpha/beta knot"/>
    <property type="match status" value="1"/>
</dbReference>
<feature type="domain" description="tRNA/rRNA methyltransferase SpoU type" evidence="3">
    <location>
        <begin position="25"/>
        <end position="174"/>
    </location>
</feature>
<dbReference type="Pfam" id="PF00588">
    <property type="entry name" value="SpoU_methylase"/>
    <property type="match status" value="1"/>
</dbReference>
<dbReference type="GO" id="GO:0008173">
    <property type="term" value="F:RNA methyltransferase activity"/>
    <property type="evidence" value="ECO:0007669"/>
    <property type="project" value="InterPro"/>
</dbReference>
<organism evidence="4 5">
    <name type="scientific">Candidatus Roizmanbacteria bacterium RIFCSPHIGHO2_01_FULL_39_12b</name>
    <dbReference type="NCBI Taxonomy" id="1802030"/>
    <lineage>
        <taxon>Bacteria</taxon>
        <taxon>Candidatus Roizmaniibacteriota</taxon>
    </lineage>
</organism>
<evidence type="ECO:0000313" key="5">
    <source>
        <dbReference type="Proteomes" id="UP000178372"/>
    </source>
</evidence>
<dbReference type="GO" id="GO:0032259">
    <property type="term" value="P:methylation"/>
    <property type="evidence" value="ECO:0007669"/>
    <property type="project" value="UniProtKB-KW"/>
</dbReference>
<protein>
    <recommendedName>
        <fullName evidence="3">tRNA/rRNA methyltransferase SpoU type domain-containing protein</fullName>
    </recommendedName>
</protein>
<gene>
    <name evidence="4" type="ORF">A2690_02770</name>
</gene>
<dbReference type="InterPro" id="IPR029026">
    <property type="entry name" value="tRNA_m1G_MTases_N"/>
</dbReference>
<dbReference type="InterPro" id="IPR001537">
    <property type="entry name" value="SpoU_MeTrfase"/>
</dbReference>
<evidence type="ECO:0000313" key="4">
    <source>
        <dbReference type="EMBL" id="OGK16285.1"/>
    </source>
</evidence>
<dbReference type="PANTHER" id="PTHR43191">
    <property type="entry name" value="RRNA METHYLTRANSFERASE 3"/>
    <property type="match status" value="1"/>
</dbReference>
<dbReference type="AlphaFoldDB" id="A0A1F7GBZ0"/>
<evidence type="ECO:0000256" key="2">
    <source>
        <dbReference type="ARBA" id="ARBA00022679"/>
    </source>
</evidence>
<keyword evidence="1" id="KW-0489">Methyltransferase</keyword>
<accession>A0A1F7GBZ0</accession>
<dbReference type="InterPro" id="IPR029028">
    <property type="entry name" value="Alpha/beta_knot_MTases"/>
</dbReference>
<dbReference type="EMBL" id="MFZF01000018">
    <property type="protein sequence ID" value="OGK16285.1"/>
    <property type="molecule type" value="Genomic_DNA"/>
</dbReference>